<reference evidence="4" key="2">
    <citation type="submission" date="2021-08" db="EMBL/GenBank/DDBJ databases">
        <authorList>
            <person name="Eriksson T."/>
        </authorList>
    </citation>
    <scope>NUCLEOTIDE SEQUENCE</scope>
    <source>
        <strain evidence="4">Stoneville</strain>
        <tissue evidence="4">Whole head</tissue>
    </source>
</reference>
<dbReference type="GO" id="GO:0006102">
    <property type="term" value="P:isocitrate metabolic process"/>
    <property type="evidence" value="ECO:0007669"/>
    <property type="project" value="TreeGrafter"/>
</dbReference>
<feature type="domain" description="Isopropylmalate dehydrogenase-like" evidence="3">
    <location>
        <begin position="44"/>
        <end position="363"/>
    </location>
</feature>
<dbReference type="GO" id="GO:0006099">
    <property type="term" value="P:tricarboxylic acid cycle"/>
    <property type="evidence" value="ECO:0007669"/>
    <property type="project" value="UniProtKB-KW"/>
</dbReference>
<dbReference type="InterPro" id="IPR024084">
    <property type="entry name" value="IsoPropMal-DH-like_dom"/>
</dbReference>
<evidence type="ECO:0000256" key="2">
    <source>
        <dbReference type="ARBA" id="ARBA00022532"/>
    </source>
</evidence>
<evidence type="ECO:0000256" key="1">
    <source>
        <dbReference type="ARBA" id="ARBA00007769"/>
    </source>
</evidence>
<dbReference type="PANTHER" id="PTHR11835">
    <property type="entry name" value="DECARBOXYLATING DEHYDROGENASES-ISOCITRATE, ISOPROPYLMALATE, TARTRATE"/>
    <property type="match status" value="1"/>
</dbReference>
<evidence type="ECO:0000259" key="3">
    <source>
        <dbReference type="SMART" id="SM01329"/>
    </source>
</evidence>
<keyword evidence="2" id="KW-0816">Tricarboxylic acid cycle</keyword>
<dbReference type="EMBL" id="JABDTM020028162">
    <property type="protein sequence ID" value="KAH0809402.1"/>
    <property type="molecule type" value="Genomic_DNA"/>
</dbReference>
<proteinExistence type="inferred from homology"/>
<dbReference type="PANTHER" id="PTHR11835:SF60">
    <property type="entry name" value="ISOCITRATE DEHYDROGENASE [NAD] SUBUNIT, MITOCHONDRIAL"/>
    <property type="match status" value="1"/>
</dbReference>
<dbReference type="GO" id="GO:0005739">
    <property type="term" value="C:mitochondrion"/>
    <property type="evidence" value="ECO:0007669"/>
    <property type="project" value="TreeGrafter"/>
</dbReference>
<evidence type="ECO:0000313" key="5">
    <source>
        <dbReference type="Proteomes" id="UP000719412"/>
    </source>
</evidence>
<dbReference type="SMART" id="SM01329">
    <property type="entry name" value="Iso_dh"/>
    <property type="match status" value="1"/>
</dbReference>
<organism evidence="4 5">
    <name type="scientific">Tenebrio molitor</name>
    <name type="common">Yellow mealworm beetle</name>
    <dbReference type="NCBI Taxonomy" id="7067"/>
    <lineage>
        <taxon>Eukaryota</taxon>
        <taxon>Metazoa</taxon>
        <taxon>Ecdysozoa</taxon>
        <taxon>Arthropoda</taxon>
        <taxon>Hexapoda</taxon>
        <taxon>Insecta</taxon>
        <taxon>Pterygota</taxon>
        <taxon>Neoptera</taxon>
        <taxon>Endopterygota</taxon>
        <taxon>Coleoptera</taxon>
        <taxon>Polyphaga</taxon>
        <taxon>Cucujiformia</taxon>
        <taxon>Tenebrionidae</taxon>
        <taxon>Tenebrio</taxon>
    </lineage>
</organism>
<name>A0A8J6H8L2_TENMO</name>
<dbReference type="Proteomes" id="UP000719412">
    <property type="component" value="Unassembled WGS sequence"/>
</dbReference>
<dbReference type="Pfam" id="PF00180">
    <property type="entry name" value="Iso_dh"/>
    <property type="match status" value="1"/>
</dbReference>
<sequence>MASRLLPRLARSLHSETVGTNLHKTPSRIKSEAVPVPLYGGRHLVTLLPGSGIGPEMTSHVRDVFAAAQVPVDFEVINGSGEELVRNAITSVRRNRVALKGNLRNVIDDAGFIAPNVLIRARLDLFVYVIHYRTYEEVHSKVPGLNLIILRQNTEGEYAMLEHESVKGVVESMKIVTRDNTQRFARFAFEHARKHGRRKVTAVHKSKQLELSDGMFLETIKEAAASYPDIQFEDIYIDRCCQKLVKKPHQFDVLLMPNLYGTIVSNVVCGLAGGAGLFSGINYGEDLAIFESATRHTGDTLRGRNIANPVAMLNASVNMLRHLGKTSHAQLISDAIHHTLSTAKIHTFDVGGAHSTTEVIAAIKTYIGDNLHKYKSQF</sequence>
<keyword evidence="5" id="KW-1185">Reference proteome</keyword>
<reference evidence="4" key="1">
    <citation type="journal article" date="2020" name="J Insects Food Feed">
        <title>The yellow mealworm (Tenebrio molitor) genome: a resource for the emerging insects as food and feed industry.</title>
        <authorList>
            <person name="Eriksson T."/>
            <person name="Andere A."/>
            <person name="Kelstrup H."/>
            <person name="Emery V."/>
            <person name="Picard C."/>
        </authorList>
    </citation>
    <scope>NUCLEOTIDE SEQUENCE</scope>
    <source>
        <strain evidence="4">Stoneville</strain>
        <tissue evidence="4">Whole head</tissue>
    </source>
</reference>
<comment type="similarity">
    <text evidence="1">Belongs to the isocitrate and isopropylmalate dehydrogenases family.</text>
</comment>
<dbReference type="AlphaFoldDB" id="A0A8J6H8L2"/>
<gene>
    <name evidence="4" type="ORF">GEV33_013387</name>
</gene>
<dbReference type="OrthoDB" id="10261637at2759"/>
<protein>
    <recommendedName>
        <fullName evidence="3">Isopropylmalate dehydrogenase-like domain-containing protein</fullName>
    </recommendedName>
</protein>
<accession>A0A8J6H8L2</accession>
<evidence type="ECO:0000313" key="4">
    <source>
        <dbReference type="EMBL" id="KAH0809402.1"/>
    </source>
</evidence>
<comment type="caution">
    <text evidence="4">The sequence shown here is derived from an EMBL/GenBank/DDBJ whole genome shotgun (WGS) entry which is preliminary data.</text>
</comment>